<dbReference type="RefSeq" id="WP_129533502.1">
    <property type="nucleotide sequence ID" value="NZ_CP030144.1"/>
</dbReference>
<keyword evidence="2" id="KW-0472">Membrane</keyword>
<dbReference type="PANTHER" id="PTHR43081:SF1">
    <property type="entry name" value="ADENYLATE CYCLASE, TERMINAL-DIFFERENTIATION SPECIFIC"/>
    <property type="match status" value="1"/>
</dbReference>
<keyword evidence="2" id="KW-0812">Transmembrane</keyword>
<name>A0ABN5NYT3_9LEPT</name>
<feature type="region of interest" description="Disordered" evidence="1">
    <location>
        <begin position="181"/>
        <end position="214"/>
    </location>
</feature>
<sequence length="1041" mass="114993">MLEIHSRYLPFGTSGVLLFISASQSNSQIDTSILSKEITKKEIGTVCFISNDSSIDANTLESIPSSVTVLSILIPPGPETNDSVYSTFLQIQKFLKKGNLLFLIAPDCETRFPLLLSKLLLAASPSMSNSELQSQIFHFGYSAPDQTTFRRYLAKQKEQHSLPEIPPGEFSVSVHLVQKGKHTSTSKVQNEESLTKNPIKTKGEKKKPKSSFESSSIHAIEIDDLDDTQKLKEIPVLIPLEHSQIVNEENETSNSSSTSSERLQIVNEENETSNSSSTSSEHSQIVNEENETSNSSSTSSERLQIVNEENETSNSSSTSSERLQIVNEENETSNSSSTSSERLQIVNEENETSNSSSTSSEHLQIVNEENETSDSSSTSSEHSQIVNKENETSDSSSTSNSAPVSNAKLSSQQAVSKSEKDAHTPSVVVKSKFPLQIKLMAVISVLMTFTVSTIIFFASSAFREDSEVRVLQNNLNLVNILGLKIKTDIKEILSNGKQIVGALVKGNEGISFADIFFQNDPDFIYAGLFQIEGDAPLAVNQFYNAPYLNELSISPKTISNLVQNRPGFIQKSILTGGRMENLSAEFKEPIFAIAIPSFGSNSKVLVLILRLEKFLNAFQKQDISDIFMVNGEGDLIAHSDAKLLQSNTNFMNLPIVESMVKSSENTKQIEYKDKDGKVWFGSYQKLGFGGAAVISIVPEDKAFETVYKIQKTNLLIMGIALCLALLIVFFFAKTITKPLLHLLQATTEIARGNFKIKISSTTKDEVGLLTDYFVDMGKGLEEREKVKDALGRFVNKEIAEMVLKHELTLGGERKMCAIFFSDIRSFTSISEKLQPEEVVEFLNEYMTEMVHCVNETHGIVDKFIGDAIMATWGAAKTSDKDAENAINGSLMMREALLKFNQGRGGEKKPIIQIGCGLNYGPVIAGQIGSEQRLEYTVIGDAVNLASRVEALNKPFGTDILITQNLLDHVPDIFNVEKMQSIKVKGKEEPQVIYAVLGRKDDPNCPKNIEELRKKIGIVWEPPKKDKAKDPEAGEVKYEILD</sequence>
<feature type="compositionally biased region" description="Low complexity" evidence="1">
    <location>
        <begin position="373"/>
        <end position="383"/>
    </location>
</feature>
<dbReference type="SMART" id="SM00304">
    <property type="entry name" value="HAMP"/>
    <property type="match status" value="1"/>
</dbReference>
<feature type="transmembrane region" description="Helical" evidence="2">
    <location>
        <begin position="714"/>
        <end position="732"/>
    </location>
</feature>
<accession>A0ABN5NYT3</accession>
<dbReference type="Gene3D" id="1.10.8.500">
    <property type="entry name" value="HAMP domain in histidine kinase"/>
    <property type="match status" value="1"/>
</dbReference>
<feature type="compositionally biased region" description="Low complexity" evidence="1">
    <location>
        <begin position="332"/>
        <end position="341"/>
    </location>
</feature>
<dbReference type="SMART" id="SM00044">
    <property type="entry name" value="CYCc"/>
    <property type="match status" value="1"/>
</dbReference>
<evidence type="ECO:0000259" key="3">
    <source>
        <dbReference type="PROSITE" id="PS50125"/>
    </source>
</evidence>
<dbReference type="InterPro" id="IPR050697">
    <property type="entry name" value="Adenylyl/Guanylyl_Cyclase_3/4"/>
</dbReference>
<proteinExistence type="predicted"/>
<feature type="compositionally biased region" description="Low complexity" evidence="1">
    <location>
        <begin position="312"/>
        <end position="321"/>
    </location>
</feature>
<dbReference type="PROSITE" id="PS50125">
    <property type="entry name" value="GUANYLATE_CYCLASE_2"/>
    <property type="match status" value="1"/>
</dbReference>
<reference evidence="5 6" key="1">
    <citation type="submission" date="2018-06" db="EMBL/GenBank/DDBJ databases">
        <authorList>
            <person name="Tortosa P."/>
        </authorList>
    </citation>
    <scope>NUCLEOTIDE SEQUENCE [LARGE SCALE GENOMIC DNA]</scope>
    <source>
        <strain evidence="5 6">MDI222</strain>
    </source>
</reference>
<feature type="compositionally biased region" description="Low complexity" evidence="1">
    <location>
        <begin position="292"/>
        <end position="301"/>
    </location>
</feature>
<dbReference type="CDD" id="cd07302">
    <property type="entry name" value="CHD"/>
    <property type="match status" value="1"/>
</dbReference>
<dbReference type="PROSITE" id="PS50885">
    <property type="entry name" value="HAMP"/>
    <property type="match status" value="1"/>
</dbReference>
<feature type="compositionally biased region" description="Low complexity" evidence="1">
    <location>
        <begin position="352"/>
        <end position="361"/>
    </location>
</feature>
<dbReference type="Proteomes" id="UP000258889">
    <property type="component" value="Chromosome i"/>
</dbReference>
<evidence type="ECO:0000256" key="1">
    <source>
        <dbReference type="SAM" id="MobiDB-lite"/>
    </source>
</evidence>
<dbReference type="CDD" id="cd06225">
    <property type="entry name" value="HAMP"/>
    <property type="match status" value="1"/>
</dbReference>
<dbReference type="InterPro" id="IPR001054">
    <property type="entry name" value="A/G_cyclase"/>
</dbReference>
<dbReference type="Pfam" id="PF00672">
    <property type="entry name" value="HAMP"/>
    <property type="match status" value="1"/>
</dbReference>
<dbReference type="PANTHER" id="PTHR43081">
    <property type="entry name" value="ADENYLATE CYCLASE, TERMINAL-DIFFERENTIATION SPECIFIC-RELATED"/>
    <property type="match status" value="1"/>
</dbReference>
<dbReference type="Pfam" id="PF00211">
    <property type="entry name" value="Guanylate_cyc"/>
    <property type="match status" value="1"/>
</dbReference>
<feature type="domain" description="HAMP" evidence="4">
    <location>
        <begin position="733"/>
        <end position="785"/>
    </location>
</feature>
<feature type="region of interest" description="Disordered" evidence="1">
    <location>
        <begin position="245"/>
        <end position="421"/>
    </location>
</feature>
<dbReference type="SUPFAM" id="SSF158472">
    <property type="entry name" value="HAMP domain-like"/>
    <property type="match status" value="1"/>
</dbReference>
<dbReference type="SUPFAM" id="SSF55073">
    <property type="entry name" value="Nucleotide cyclase"/>
    <property type="match status" value="1"/>
</dbReference>
<organism evidence="5 6">
    <name type="scientific">Leptospira mayottensis</name>
    <dbReference type="NCBI Taxonomy" id="1137606"/>
    <lineage>
        <taxon>Bacteria</taxon>
        <taxon>Pseudomonadati</taxon>
        <taxon>Spirochaetota</taxon>
        <taxon>Spirochaetia</taxon>
        <taxon>Leptospirales</taxon>
        <taxon>Leptospiraceae</taxon>
        <taxon>Leptospira</taxon>
    </lineage>
</organism>
<evidence type="ECO:0000313" key="6">
    <source>
        <dbReference type="Proteomes" id="UP000258889"/>
    </source>
</evidence>
<evidence type="ECO:0000259" key="4">
    <source>
        <dbReference type="PROSITE" id="PS50885"/>
    </source>
</evidence>
<dbReference type="Gene3D" id="3.30.450.20">
    <property type="entry name" value="PAS domain"/>
    <property type="match status" value="1"/>
</dbReference>
<dbReference type="Gene3D" id="3.30.70.1230">
    <property type="entry name" value="Nucleotide cyclase"/>
    <property type="match status" value="1"/>
</dbReference>
<feature type="compositionally biased region" description="Polar residues" evidence="1">
    <location>
        <begin position="402"/>
        <end position="416"/>
    </location>
</feature>
<feature type="transmembrane region" description="Helical" evidence="2">
    <location>
        <begin position="439"/>
        <end position="462"/>
    </location>
</feature>
<dbReference type="InterPro" id="IPR003660">
    <property type="entry name" value="HAMP_dom"/>
</dbReference>
<dbReference type="CDD" id="cd18774">
    <property type="entry name" value="PDC2_HK_sensor"/>
    <property type="match status" value="1"/>
</dbReference>
<keyword evidence="2" id="KW-1133">Transmembrane helix</keyword>
<feature type="domain" description="Guanylate cyclase" evidence="3">
    <location>
        <begin position="817"/>
        <end position="949"/>
    </location>
</feature>
<evidence type="ECO:0000313" key="5">
    <source>
        <dbReference type="EMBL" id="AXR65660.1"/>
    </source>
</evidence>
<feature type="compositionally biased region" description="Low complexity" evidence="1">
    <location>
        <begin position="252"/>
        <end position="261"/>
    </location>
</feature>
<protein>
    <submittedName>
        <fullName evidence="5">Adenylate/guanylate cyclase domain-containing protein</fullName>
    </submittedName>
</protein>
<dbReference type="InterPro" id="IPR029787">
    <property type="entry name" value="Nucleotide_cyclase"/>
</dbReference>
<feature type="compositionally biased region" description="Low complexity" evidence="1">
    <location>
        <begin position="272"/>
        <end position="281"/>
    </location>
</feature>
<gene>
    <name evidence="5" type="ORF">DQM28_16990</name>
</gene>
<keyword evidence="6" id="KW-1185">Reference proteome</keyword>
<dbReference type="EMBL" id="CP030144">
    <property type="protein sequence ID" value="AXR65660.1"/>
    <property type="molecule type" value="Genomic_DNA"/>
</dbReference>
<evidence type="ECO:0000256" key="2">
    <source>
        <dbReference type="SAM" id="Phobius"/>
    </source>
</evidence>
<reference evidence="5 6" key="2">
    <citation type="submission" date="2018-09" db="EMBL/GenBank/DDBJ databases">
        <title>Complete Genome sequences of three Leptospira mayottensis isolates obtained from Tenrecid mammals endemic to the Malagasy region.</title>
        <authorList>
            <person name="Cordonin C."/>
            <person name="Toty C."/>
        </authorList>
    </citation>
    <scope>NUCLEOTIDE SEQUENCE [LARGE SCALE GENOMIC DNA]</scope>
    <source>
        <strain evidence="5 6">MDI222</strain>
    </source>
</reference>